<evidence type="ECO:0000313" key="2">
    <source>
        <dbReference type="Proteomes" id="UP000597338"/>
    </source>
</evidence>
<proteinExistence type="predicted"/>
<dbReference type="EMBL" id="BMIK01000011">
    <property type="protein sequence ID" value="GGC36433.1"/>
    <property type="molecule type" value="Genomic_DNA"/>
</dbReference>
<organism evidence="1 2">
    <name type="scientific">Parapedobacter defluvii</name>
    <dbReference type="NCBI Taxonomy" id="2045106"/>
    <lineage>
        <taxon>Bacteria</taxon>
        <taxon>Pseudomonadati</taxon>
        <taxon>Bacteroidota</taxon>
        <taxon>Sphingobacteriia</taxon>
        <taxon>Sphingobacteriales</taxon>
        <taxon>Sphingobacteriaceae</taxon>
        <taxon>Parapedobacter</taxon>
    </lineage>
</organism>
<gene>
    <name evidence="1" type="ORF">GCM10011386_30710</name>
</gene>
<evidence type="ECO:0000313" key="1">
    <source>
        <dbReference type="EMBL" id="GGC36433.1"/>
    </source>
</evidence>
<sequence length="108" mass="11557">MVFNSVTCESAAAIVTIAFSPSVASFCAVSRLVPSESKLLLSESTVNVSLGALRVVSDGSVAGEFSCPYTDIPENTVKNNKMLGKKTTTDLKFDNEYYFCSNSKLAQN</sequence>
<protein>
    <submittedName>
        <fullName evidence="1">Uncharacterized protein</fullName>
    </submittedName>
</protein>
<reference evidence="2" key="1">
    <citation type="journal article" date="2019" name="Int. J. Syst. Evol. Microbiol.">
        <title>The Global Catalogue of Microorganisms (GCM) 10K type strain sequencing project: providing services to taxonomists for standard genome sequencing and annotation.</title>
        <authorList>
            <consortium name="The Broad Institute Genomics Platform"/>
            <consortium name="The Broad Institute Genome Sequencing Center for Infectious Disease"/>
            <person name="Wu L."/>
            <person name="Ma J."/>
        </authorList>
    </citation>
    <scope>NUCLEOTIDE SEQUENCE [LARGE SCALE GENOMIC DNA]</scope>
    <source>
        <strain evidence="2">CGMCC 1.15342</strain>
    </source>
</reference>
<dbReference type="Proteomes" id="UP000597338">
    <property type="component" value="Unassembled WGS sequence"/>
</dbReference>
<comment type="caution">
    <text evidence="1">The sequence shown here is derived from an EMBL/GenBank/DDBJ whole genome shotgun (WGS) entry which is preliminary data.</text>
</comment>
<keyword evidence="2" id="KW-1185">Reference proteome</keyword>
<name>A0ABQ1MBB6_9SPHI</name>
<accession>A0ABQ1MBB6</accession>